<dbReference type="Gene3D" id="3.90.180.10">
    <property type="entry name" value="Medium-chain alcohol dehydrogenases, catalytic domain"/>
    <property type="match status" value="1"/>
</dbReference>
<reference evidence="2" key="1">
    <citation type="journal article" date="2019" name="Int. J. Syst. Evol. Microbiol.">
        <title>The Global Catalogue of Microorganisms (GCM) 10K type strain sequencing project: providing services to taxonomists for standard genome sequencing and annotation.</title>
        <authorList>
            <consortium name="The Broad Institute Genomics Platform"/>
            <consortium name="The Broad Institute Genome Sequencing Center for Infectious Disease"/>
            <person name="Wu L."/>
            <person name="Ma J."/>
        </authorList>
    </citation>
    <scope>NUCLEOTIDE SEQUENCE [LARGE SCALE GENOMIC DNA]</scope>
    <source>
        <strain evidence="2">JCM 17441</strain>
    </source>
</reference>
<dbReference type="Proteomes" id="UP001500620">
    <property type="component" value="Unassembled WGS sequence"/>
</dbReference>
<dbReference type="Gene3D" id="3.40.50.720">
    <property type="entry name" value="NAD(P)-binding Rossmann-like Domain"/>
    <property type="match status" value="1"/>
</dbReference>
<gene>
    <name evidence="1" type="ORF">GCM10022255_106820</name>
</gene>
<protein>
    <recommendedName>
        <fullName evidence="3">Alcohol dehydrogenase</fullName>
    </recommendedName>
</protein>
<proteinExistence type="predicted"/>
<dbReference type="EMBL" id="BAABAT010000066">
    <property type="protein sequence ID" value="GAA4263321.1"/>
    <property type="molecule type" value="Genomic_DNA"/>
</dbReference>
<dbReference type="RefSeq" id="WP_345142457.1">
    <property type="nucleotide sequence ID" value="NZ_BAABAT010000066.1"/>
</dbReference>
<evidence type="ECO:0000313" key="2">
    <source>
        <dbReference type="Proteomes" id="UP001500620"/>
    </source>
</evidence>
<name>A0ABP8DTT4_9ACTN</name>
<evidence type="ECO:0000313" key="1">
    <source>
        <dbReference type="EMBL" id="GAA4263321.1"/>
    </source>
</evidence>
<keyword evidence="2" id="KW-1185">Reference proteome</keyword>
<evidence type="ECO:0008006" key="3">
    <source>
        <dbReference type="Google" id="ProtNLM"/>
    </source>
</evidence>
<accession>A0ABP8DTT4</accession>
<organism evidence="1 2">
    <name type="scientific">Dactylosporangium darangshiense</name>
    <dbReference type="NCBI Taxonomy" id="579108"/>
    <lineage>
        <taxon>Bacteria</taxon>
        <taxon>Bacillati</taxon>
        <taxon>Actinomycetota</taxon>
        <taxon>Actinomycetes</taxon>
        <taxon>Micromonosporales</taxon>
        <taxon>Micromonosporaceae</taxon>
        <taxon>Dactylosporangium</taxon>
    </lineage>
</organism>
<sequence length="99" mass="11081">MNRAAYYTGAHRFEVRAADAVPPRPVDLHRVFWRELELIGVRVYEREDYDEAVRLLSRNVVPAGRLVSRVVPLDDVDAAFRALEAGGDLKVLLDCGGTS</sequence>
<comment type="caution">
    <text evidence="1">The sequence shown here is derived from an EMBL/GenBank/DDBJ whole genome shotgun (WGS) entry which is preliminary data.</text>
</comment>